<sequence length="199" mass="21892">MALALEDFALSEAGPLQSSDDRISTTESETARMNAYEQGYKAGWDDAVRSETEEQARIGTELARHLKEMSFGFHEARTHILKAMEPLLEELIGNLLPTLVRDSLGPRIVETLEPLIADCADSPVHIAVAPDSEALLRPHLEASGISEFDLVEEVTLSDGQAFLRVGRIERKIDLTQALEEIAKSVRALSDLNERAIIDG</sequence>
<keyword evidence="1" id="KW-0067">ATP-binding</keyword>
<evidence type="ECO:0000313" key="1">
    <source>
        <dbReference type="EMBL" id="KMW59024.1"/>
    </source>
</evidence>
<protein>
    <submittedName>
        <fullName evidence="1">ABC transporter, ATP-binding protein, flagellar</fullName>
    </submittedName>
</protein>
<dbReference type="STRING" id="1675527.AIOL_004005"/>
<reference evidence="1 2" key="1">
    <citation type="submission" date="2015-06" db="EMBL/GenBank/DDBJ databases">
        <title>Draft genome sequence of an Alphaproteobacteria species associated to the Mediterranean sponge Oscarella lobularis.</title>
        <authorList>
            <person name="Jourda C."/>
            <person name="Santini S."/>
            <person name="Claverie J.-M."/>
        </authorList>
    </citation>
    <scope>NUCLEOTIDE SEQUENCE [LARGE SCALE GENOMIC DNA]</scope>
    <source>
        <strain evidence="1">IGS</strain>
    </source>
</reference>
<keyword evidence="1" id="KW-0969">Cilium</keyword>
<dbReference type="RefSeq" id="WP_049644567.1">
    <property type="nucleotide sequence ID" value="NZ_LFTY01000002.1"/>
</dbReference>
<proteinExistence type="predicted"/>
<dbReference type="OrthoDB" id="7870971at2"/>
<dbReference type="EMBL" id="LFTY01000002">
    <property type="protein sequence ID" value="KMW59024.1"/>
    <property type="molecule type" value="Genomic_DNA"/>
</dbReference>
<comment type="caution">
    <text evidence="1">The sequence shown here is derived from an EMBL/GenBank/DDBJ whole genome shotgun (WGS) entry which is preliminary data.</text>
</comment>
<evidence type="ECO:0000313" key="2">
    <source>
        <dbReference type="Proteomes" id="UP000037178"/>
    </source>
</evidence>
<keyword evidence="2" id="KW-1185">Reference proteome</keyword>
<gene>
    <name evidence="1" type="ORF">AIOL_004005</name>
</gene>
<dbReference type="PATRIC" id="fig|1675527.3.peg.4198"/>
<dbReference type="GO" id="GO:0005524">
    <property type="term" value="F:ATP binding"/>
    <property type="evidence" value="ECO:0007669"/>
    <property type="project" value="UniProtKB-KW"/>
</dbReference>
<keyword evidence="1" id="KW-0966">Cell projection</keyword>
<accession>A0A0J9EBF2</accession>
<dbReference type="AlphaFoldDB" id="A0A0J9EBF2"/>
<keyword evidence="1" id="KW-0282">Flagellum</keyword>
<name>A0A0J9EBF2_9RHOB</name>
<dbReference type="Proteomes" id="UP000037178">
    <property type="component" value="Unassembled WGS sequence"/>
</dbReference>
<keyword evidence="1" id="KW-0547">Nucleotide-binding</keyword>
<organism evidence="1 2">
    <name type="scientific">Candidatus Rhodobacter oscarellae</name>
    <dbReference type="NCBI Taxonomy" id="1675527"/>
    <lineage>
        <taxon>Bacteria</taxon>
        <taxon>Pseudomonadati</taxon>
        <taxon>Pseudomonadota</taxon>
        <taxon>Alphaproteobacteria</taxon>
        <taxon>Rhodobacterales</taxon>
        <taxon>Rhodobacter group</taxon>
        <taxon>Rhodobacter</taxon>
    </lineage>
</organism>